<name>A0A0A9ERH6_ARUDO</name>
<sequence>MLYASMTKDECSQHFYLQAHVY</sequence>
<evidence type="ECO:0000313" key="1">
    <source>
        <dbReference type="EMBL" id="JAD98592.1"/>
    </source>
</evidence>
<accession>A0A0A9ERH6</accession>
<organism evidence="1">
    <name type="scientific">Arundo donax</name>
    <name type="common">Giant reed</name>
    <name type="synonym">Donax arundinaceus</name>
    <dbReference type="NCBI Taxonomy" id="35708"/>
    <lineage>
        <taxon>Eukaryota</taxon>
        <taxon>Viridiplantae</taxon>
        <taxon>Streptophyta</taxon>
        <taxon>Embryophyta</taxon>
        <taxon>Tracheophyta</taxon>
        <taxon>Spermatophyta</taxon>
        <taxon>Magnoliopsida</taxon>
        <taxon>Liliopsida</taxon>
        <taxon>Poales</taxon>
        <taxon>Poaceae</taxon>
        <taxon>PACMAD clade</taxon>
        <taxon>Arundinoideae</taxon>
        <taxon>Arundineae</taxon>
        <taxon>Arundo</taxon>
    </lineage>
</organism>
<reference evidence="1" key="1">
    <citation type="submission" date="2014-09" db="EMBL/GenBank/DDBJ databases">
        <authorList>
            <person name="Magalhaes I.L.F."/>
            <person name="Oliveira U."/>
            <person name="Santos F.R."/>
            <person name="Vidigal T.H.D.A."/>
            <person name="Brescovit A.D."/>
            <person name="Santos A.J."/>
        </authorList>
    </citation>
    <scope>NUCLEOTIDE SEQUENCE</scope>
    <source>
        <tissue evidence="1">Shoot tissue taken approximately 20 cm above the soil surface</tissue>
    </source>
</reference>
<protein>
    <submittedName>
        <fullName evidence="1">Uncharacterized protein</fullName>
    </submittedName>
</protein>
<reference evidence="1" key="2">
    <citation type="journal article" date="2015" name="Data Brief">
        <title>Shoot transcriptome of the giant reed, Arundo donax.</title>
        <authorList>
            <person name="Barrero R.A."/>
            <person name="Guerrero F.D."/>
            <person name="Moolhuijzen P."/>
            <person name="Goolsby J.A."/>
            <person name="Tidwell J."/>
            <person name="Bellgard S.E."/>
            <person name="Bellgard M.I."/>
        </authorList>
    </citation>
    <scope>NUCLEOTIDE SEQUENCE</scope>
    <source>
        <tissue evidence="1">Shoot tissue taken approximately 20 cm above the soil surface</tissue>
    </source>
</reference>
<dbReference type="AlphaFoldDB" id="A0A0A9ERH6"/>
<proteinExistence type="predicted"/>
<dbReference type="EMBL" id="GBRH01199303">
    <property type="protein sequence ID" value="JAD98592.1"/>
    <property type="molecule type" value="Transcribed_RNA"/>
</dbReference>